<organism evidence="1 2">
    <name type="scientific">Elizabethkingia anophelis</name>
    <dbReference type="NCBI Taxonomy" id="1117645"/>
    <lineage>
        <taxon>Bacteria</taxon>
        <taxon>Pseudomonadati</taxon>
        <taxon>Bacteroidota</taxon>
        <taxon>Flavobacteriia</taxon>
        <taxon>Flavobacteriales</taxon>
        <taxon>Weeksellaceae</taxon>
        <taxon>Elizabethkingia</taxon>
    </lineage>
</organism>
<dbReference type="Pfam" id="PF13155">
    <property type="entry name" value="Toprim_2"/>
    <property type="match status" value="1"/>
</dbReference>
<dbReference type="EMBL" id="UFYD01000003">
    <property type="protein sequence ID" value="STF08900.1"/>
    <property type="molecule type" value="Genomic_DNA"/>
</dbReference>
<dbReference type="InterPro" id="IPR036977">
    <property type="entry name" value="DNA_primase_Znf_CHC2"/>
</dbReference>
<dbReference type="GO" id="GO:0003677">
    <property type="term" value="F:DNA binding"/>
    <property type="evidence" value="ECO:0007669"/>
    <property type="project" value="InterPro"/>
</dbReference>
<proteinExistence type="predicted"/>
<sequence>MNCRQFNTVALDEILDLLGHHPSKENEKEAWYINPFSGEKTASFKLDRFKNKWYLFSEAVGGNNTDFIQKYFNYTLPEVLQWAEKQNFSFFHQQKLFKKPEPNYRIDKVSGLQNLNLQKYLKERGLSPYIYKYLKEVHFTIGNKNLYAIGFKNLSEGFELRNSFYKGSVLKKDISVIGIGNTLSTQMSKSKNIAVFEGFMDALSFIELHKSYSGNILVMNSIALLKKTIDYLKDYSEIDLYLDNDKAGIKCTSEIIKSYPEAMDHSKEYRELKDYNEFLFHQTKARKSVDLAGKSTLKR</sequence>
<reference evidence="1 2" key="1">
    <citation type="submission" date="2018-06" db="EMBL/GenBank/DDBJ databases">
        <authorList>
            <consortium name="Pathogen Informatics"/>
            <person name="Doyle S."/>
        </authorList>
    </citation>
    <scope>NUCLEOTIDE SEQUENCE [LARGE SCALE GENOMIC DNA]</scope>
    <source>
        <strain evidence="1 2">NCTC10588</strain>
    </source>
</reference>
<evidence type="ECO:0000313" key="2">
    <source>
        <dbReference type="Proteomes" id="UP000254876"/>
    </source>
</evidence>
<dbReference type="GO" id="GO:0008270">
    <property type="term" value="F:zinc ion binding"/>
    <property type="evidence" value="ECO:0007669"/>
    <property type="project" value="InterPro"/>
</dbReference>
<dbReference type="AlphaFoldDB" id="A0A7Z7LZX4"/>
<dbReference type="GO" id="GO:0006260">
    <property type="term" value="P:DNA replication"/>
    <property type="evidence" value="ECO:0007669"/>
    <property type="project" value="InterPro"/>
</dbReference>
<evidence type="ECO:0000313" key="1">
    <source>
        <dbReference type="EMBL" id="STF08900.1"/>
    </source>
</evidence>
<dbReference type="CDD" id="cd01029">
    <property type="entry name" value="TOPRIM_primases"/>
    <property type="match status" value="1"/>
</dbReference>
<dbReference type="InterPro" id="IPR034154">
    <property type="entry name" value="TOPRIM_DnaG/twinkle"/>
</dbReference>
<dbReference type="SUPFAM" id="SSF56731">
    <property type="entry name" value="DNA primase core"/>
    <property type="match status" value="1"/>
</dbReference>
<name>A0A7Z7LZX4_9FLAO</name>
<accession>A0A7Z7LZX4</accession>
<gene>
    <name evidence="1" type="ORF">NCTC10588_04116</name>
</gene>
<comment type="caution">
    <text evidence="1">The sequence shown here is derived from an EMBL/GenBank/DDBJ whole genome shotgun (WGS) entry which is preliminary data.</text>
</comment>
<dbReference type="Gene3D" id="3.90.580.10">
    <property type="entry name" value="Zinc finger, CHC2-type domain"/>
    <property type="match status" value="1"/>
</dbReference>
<dbReference type="RefSeq" id="WP_115172726.1">
    <property type="nucleotide sequence ID" value="NZ_UFYD01000003.1"/>
</dbReference>
<protein>
    <submittedName>
        <fullName evidence="1">DNA primase</fullName>
    </submittedName>
</protein>
<dbReference type="SUPFAM" id="SSF57783">
    <property type="entry name" value="Zinc beta-ribbon"/>
    <property type="match status" value="1"/>
</dbReference>
<dbReference type="Gene3D" id="3.40.1360.10">
    <property type="match status" value="1"/>
</dbReference>
<dbReference type="Proteomes" id="UP000254876">
    <property type="component" value="Unassembled WGS sequence"/>
</dbReference>